<dbReference type="PANTHER" id="PTHR12112">
    <property type="entry name" value="BNIP - RELATED"/>
    <property type="match status" value="1"/>
</dbReference>
<dbReference type="SUPFAM" id="SSF64182">
    <property type="entry name" value="DHH phosphoesterases"/>
    <property type="match status" value="1"/>
</dbReference>
<reference evidence="2 3" key="1">
    <citation type="journal article" date="2020" name="Elife">
        <title>Loss of centromere function drives karyotype evolution in closely related Malassezia species.</title>
        <authorList>
            <person name="Sankaranarayanan S.R."/>
            <person name="Ianiri G."/>
            <person name="Coelho M.A."/>
            <person name="Reza M.H."/>
            <person name="Thimmappa B.C."/>
            <person name="Ganguly P."/>
            <person name="Vadnala R.N."/>
            <person name="Sun S."/>
            <person name="Siddharthan R."/>
            <person name="Tellgren-Roth C."/>
            <person name="Dawson T.L."/>
            <person name="Heitman J."/>
            <person name="Sanyal K."/>
        </authorList>
    </citation>
    <scope>NUCLEOTIDE SEQUENCE [LARGE SCALE GENOMIC DNA]</scope>
    <source>
        <strain evidence="2">CBS14141</strain>
    </source>
</reference>
<dbReference type="InterPro" id="IPR038222">
    <property type="entry name" value="DHHA2_dom_sf"/>
</dbReference>
<dbReference type="InterPro" id="IPR001667">
    <property type="entry name" value="DDH_dom"/>
</dbReference>
<gene>
    <name evidence="2" type="primary">PPX1_2</name>
    <name evidence="2" type="ORF">GLX27_004216</name>
</gene>
<dbReference type="GO" id="GO:0004309">
    <property type="term" value="F:exopolyphosphatase activity"/>
    <property type="evidence" value="ECO:0007669"/>
    <property type="project" value="UniProtKB-EC"/>
</dbReference>
<dbReference type="PANTHER" id="PTHR12112:SF39">
    <property type="entry name" value="EG:152A3.5 PROTEIN (FBGN0003116_PN PROTEIN)"/>
    <property type="match status" value="1"/>
</dbReference>
<dbReference type="InterPro" id="IPR038763">
    <property type="entry name" value="DHH_sf"/>
</dbReference>
<feature type="domain" description="DDH" evidence="1">
    <location>
        <begin position="33"/>
        <end position="210"/>
    </location>
</feature>
<evidence type="ECO:0000313" key="2">
    <source>
        <dbReference type="EMBL" id="WFD49533.1"/>
    </source>
</evidence>
<keyword evidence="3" id="KW-1185">Reference proteome</keyword>
<accession>A0ABY8F190</accession>
<dbReference type="Proteomes" id="UP000818624">
    <property type="component" value="Chromosome 5"/>
</dbReference>
<dbReference type="Pfam" id="PF01368">
    <property type="entry name" value="DHH"/>
    <property type="match status" value="1"/>
</dbReference>
<evidence type="ECO:0000313" key="3">
    <source>
        <dbReference type="Proteomes" id="UP000818624"/>
    </source>
</evidence>
<protein>
    <submittedName>
        <fullName evidence="2">Exopolyphosphatase</fullName>
        <ecNumber evidence="2">3.6.1.11</ecNumber>
    </submittedName>
</protein>
<evidence type="ECO:0000259" key="1">
    <source>
        <dbReference type="Pfam" id="PF01368"/>
    </source>
</evidence>
<dbReference type="Gene3D" id="3.90.1640.10">
    <property type="entry name" value="inorganic pyrophosphatase (n-terminal core)"/>
    <property type="match status" value="1"/>
</dbReference>
<sequence length="433" mass="45661">MTEPPQALPAFLSWTKREALAHLAGEAPASRLVLIMGNDAGDLDSAASAIALSYVLAHAPTYAAAQGFPEGTTFAPLVQTPRAELAQRRENLLVYEALGIALDALLTVDDLGVDVGTSVALSPHANVGLGLVDHARLAPAWGTERHVDLVVDHHEDDGLYMDARLRIVRAPSRDPVGSCASLVADVYADALRNTDGRMDRAVADLLLSAIVLDTNHVRMAPAGKATPTDAEAFVRLVPASSFAYDAAPHFAKIAAQYGAQTTLPDADGTPGAAAPGVTRDAQAHTRAWSRALRAVKGDVAHLDTAALLSRDLKTVWAPTPRGQVVLGVASVPVSVAATGDEPASTTHAAAEAEWRAWWLALRAFMAARRIDVLAVLCAYTDRDLGERARDLVLMYAANAHDDSVFSAVLEKLVSRTRPSLDVTPYVSPPPAGA</sequence>
<organism evidence="2 3">
    <name type="scientific">Malassezia furfur</name>
    <name type="common">Pityriasis versicolor infection agent</name>
    <name type="synonym">Pityrosporum furfur</name>
    <dbReference type="NCBI Taxonomy" id="55194"/>
    <lineage>
        <taxon>Eukaryota</taxon>
        <taxon>Fungi</taxon>
        <taxon>Dikarya</taxon>
        <taxon>Basidiomycota</taxon>
        <taxon>Ustilaginomycotina</taxon>
        <taxon>Malasseziomycetes</taxon>
        <taxon>Malasseziales</taxon>
        <taxon>Malasseziaceae</taxon>
        <taxon>Malassezia</taxon>
    </lineage>
</organism>
<dbReference type="EC" id="3.6.1.11" evidence="2"/>
<proteinExistence type="predicted"/>
<dbReference type="EMBL" id="CP046238">
    <property type="protein sequence ID" value="WFD49533.1"/>
    <property type="molecule type" value="Genomic_DNA"/>
</dbReference>
<keyword evidence="2" id="KW-0378">Hydrolase</keyword>
<name>A0ABY8F190_MALFU</name>
<dbReference type="Gene3D" id="3.10.310.20">
    <property type="entry name" value="DHHA2 domain"/>
    <property type="match status" value="1"/>
</dbReference>